<evidence type="ECO:0000313" key="2">
    <source>
        <dbReference type="Proteomes" id="UP000032304"/>
    </source>
</evidence>
<reference evidence="1 2" key="1">
    <citation type="journal article" date="2012" name="Nature">
        <title>Repeated polyploidization of Gossypium genomes and the evolution of spinnable cotton fibres.</title>
        <authorList>
            <person name="Paterson A.H."/>
            <person name="Wendel J.F."/>
            <person name="Gundlach H."/>
            <person name="Guo H."/>
            <person name="Jenkins J."/>
            <person name="Jin D."/>
            <person name="Llewellyn D."/>
            <person name="Showmaker K.C."/>
            <person name="Shu S."/>
            <person name="Udall J."/>
            <person name="Yoo M.J."/>
            <person name="Byers R."/>
            <person name="Chen W."/>
            <person name="Doron-Faigenboim A."/>
            <person name="Duke M.V."/>
            <person name="Gong L."/>
            <person name="Grimwood J."/>
            <person name="Grover C."/>
            <person name="Grupp K."/>
            <person name="Hu G."/>
            <person name="Lee T.H."/>
            <person name="Li J."/>
            <person name="Lin L."/>
            <person name="Liu T."/>
            <person name="Marler B.S."/>
            <person name="Page J.T."/>
            <person name="Roberts A.W."/>
            <person name="Romanel E."/>
            <person name="Sanders W.S."/>
            <person name="Szadkowski E."/>
            <person name="Tan X."/>
            <person name="Tang H."/>
            <person name="Xu C."/>
            <person name="Wang J."/>
            <person name="Wang Z."/>
            <person name="Zhang D."/>
            <person name="Zhang L."/>
            <person name="Ashrafi H."/>
            <person name="Bedon F."/>
            <person name="Bowers J.E."/>
            <person name="Brubaker C.L."/>
            <person name="Chee P.W."/>
            <person name="Das S."/>
            <person name="Gingle A.R."/>
            <person name="Haigler C.H."/>
            <person name="Harker D."/>
            <person name="Hoffmann L.V."/>
            <person name="Hovav R."/>
            <person name="Jones D.C."/>
            <person name="Lemke C."/>
            <person name="Mansoor S."/>
            <person name="ur Rahman M."/>
            <person name="Rainville L.N."/>
            <person name="Rambani A."/>
            <person name="Reddy U.K."/>
            <person name="Rong J.K."/>
            <person name="Saranga Y."/>
            <person name="Scheffler B.E."/>
            <person name="Scheffler J.A."/>
            <person name="Stelly D.M."/>
            <person name="Triplett B.A."/>
            <person name="Van Deynze A."/>
            <person name="Vaslin M.F."/>
            <person name="Waghmare V.N."/>
            <person name="Walford S.A."/>
            <person name="Wright R.J."/>
            <person name="Zaki E.A."/>
            <person name="Zhang T."/>
            <person name="Dennis E.S."/>
            <person name="Mayer K.F."/>
            <person name="Peterson D.G."/>
            <person name="Rokhsar D.S."/>
            <person name="Wang X."/>
            <person name="Schmutz J."/>
        </authorList>
    </citation>
    <scope>NUCLEOTIDE SEQUENCE [LARGE SCALE GENOMIC DNA]</scope>
</reference>
<keyword evidence="2" id="KW-1185">Reference proteome</keyword>
<sequence>MTFAPITPIGCNSHSPHSAPIRDFIHVSYFLFHFLPSSTSSSQTFLFHIARSLHHSFSSSHSSPVYFTDIGQ</sequence>
<organism evidence="1 2">
    <name type="scientific">Gossypium raimondii</name>
    <name type="common">Peruvian cotton</name>
    <name type="synonym">Gossypium klotzschianum subsp. raimondii</name>
    <dbReference type="NCBI Taxonomy" id="29730"/>
    <lineage>
        <taxon>Eukaryota</taxon>
        <taxon>Viridiplantae</taxon>
        <taxon>Streptophyta</taxon>
        <taxon>Embryophyta</taxon>
        <taxon>Tracheophyta</taxon>
        <taxon>Spermatophyta</taxon>
        <taxon>Magnoliopsida</taxon>
        <taxon>eudicotyledons</taxon>
        <taxon>Gunneridae</taxon>
        <taxon>Pentapetalae</taxon>
        <taxon>rosids</taxon>
        <taxon>malvids</taxon>
        <taxon>Malvales</taxon>
        <taxon>Malvaceae</taxon>
        <taxon>Malvoideae</taxon>
        <taxon>Gossypium</taxon>
    </lineage>
</organism>
<gene>
    <name evidence="1" type="ORF">B456_001G209700</name>
</gene>
<proteinExistence type="predicted"/>
<dbReference type="Proteomes" id="UP000032304">
    <property type="component" value="Chromosome 1"/>
</dbReference>
<evidence type="ECO:0000313" key="1">
    <source>
        <dbReference type="EMBL" id="KJB06253.1"/>
    </source>
</evidence>
<protein>
    <submittedName>
        <fullName evidence="1">Uncharacterized protein</fullName>
    </submittedName>
</protein>
<accession>A0A0D2N1X4</accession>
<name>A0A0D2N1X4_GOSRA</name>
<dbReference type="AlphaFoldDB" id="A0A0D2N1X4"/>
<dbReference type="Gramene" id="KJB06253">
    <property type="protein sequence ID" value="KJB06253"/>
    <property type="gene ID" value="B456_001G209700"/>
</dbReference>
<dbReference type="EMBL" id="CM001740">
    <property type="protein sequence ID" value="KJB06253.1"/>
    <property type="molecule type" value="Genomic_DNA"/>
</dbReference>